<reference evidence="2" key="1">
    <citation type="submission" date="2021-01" db="EMBL/GenBank/DDBJ databases">
        <title>Caligus Genome Assembly.</title>
        <authorList>
            <person name="Gallardo-Escarate C."/>
        </authorList>
    </citation>
    <scope>NUCLEOTIDE SEQUENCE [LARGE SCALE GENOMIC DNA]</scope>
</reference>
<sequence>MIAQCIIYKCISIIFHISSLDFTTALNLLTVEATQAGISSSDKDFYDGPGQPSTVRMTGFYLEKRIHPRAAEESLQKAKAPSVIFLAEVTSDGKKAPIIFARRA</sequence>
<keyword evidence="2" id="KW-1185">Reference proteome</keyword>
<evidence type="ECO:0000313" key="1">
    <source>
        <dbReference type="EMBL" id="QQP35907.1"/>
    </source>
</evidence>
<proteinExistence type="predicted"/>
<organism evidence="1 2">
    <name type="scientific">Caligus rogercresseyi</name>
    <name type="common">Sea louse</name>
    <dbReference type="NCBI Taxonomy" id="217165"/>
    <lineage>
        <taxon>Eukaryota</taxon>
        <taxon>Metazoa</taxon>
        <taxon>Ecdysozoa</taxon>
        <taxon>Arthropoda</taxon>
        <taxon>Crustacea</taxon>
        <taxon>Multicrustacea</taxon>
        <taxon>Hexanauplia</taxon>
        <taxon>Copepoda</taxon>
        <taxon>Siphonostomatoida</taxon>
        <taxon>Caligidae</taxon>
        <taxon>Caligus</taxon>
    </lineage>
</organism>
<accession>A0A7T8JUQ5</accession>
<dbReference type="EMBL" id="CP045904">
    <property type="protein sequence ID" value="QQP35907.1"/>
    <property type="molecule type" value="Genomic_DNA"/>
</dbReference>
<dbReference type="AlphaFoldDB" id="A0A7T8JUQ5"/>
<dbReference type="Proteomes" id="UP000595437">
    <property type="component" value="Chromosome 15"/>
</dbReference>
<name>A0A7T8JUQ5_CALRO</name>
<protein>
    <submittedName>
        <fullName evidence="1">Uncharacterized protein</fullName>
    </submittedName>
</protein>
<gene>
    <name evidence="1" type="ORF">FKW44_020849</name>
</gene>
<evidence type="ECO:0000313" key="2">
    <source>
        <dbReference type="Proteomes" id="UP000595437"/>
    </source>
</evidence>